<dbReference type="InterPro" id="IPR036291">
    <property type="entry name" value="NAD(P)-bd_dom_sf"/>
</dbReference>
<dbReference type="Gene3D" id="3.90.110.10">
    <property type="entry name" value="Lactate dehydrogenase/glycoside hydrolase, family 4, C-terminal"/>
    <property type="match status" value="1"/>
</dbReference>
<evidence type="ECO:0000256" key="1">
    <source>
        <dbReference type="ARBA" id="ARBA00003966"/>
    </source>
</evidence>
<dbReference type="HAMAP" id="MF_01517">
    <property type="entry name" value="Malate_dehydrog_2"/>
    <property type="match status" value="1"/>
</dbReference>
<gene>
    <name evidence="7" type="primary">mdh</name>
    <name evidence="13" type="ORF">SAMN02745977_00657</name>
</gene>
<feature type="domain" description="Lactate/malate dehydrogenase C-terminal" evidence="12">
    <location>
        <begin position="160"/>
        <end position="322"/>
    </location>
</feature>
<feature type="binding site" evidence="7 9">
    <location>
        <position position="134"/>
    </location>
    <ligand>
        <name>substrate</name>
    </ligand>
</feature>
<feature type="active site" description="Proton acceptor" evidence="7 8">
    <location>
        <position position="190"/>
    </location>
</feature>
<dbReference type="Proteomes" id="UP000199531">
    <property type="component" value="Unassembled WGS sequence"/>
</dbReference>
<dbReference type="GO" id="GO:0006108">
    <property type="term" value="P:malate metabolic process"/>
    <property type="evidence" value="ECO:0007669"/>
    <property type="project" value="InterPro"/>
</dbReference>
<dbReference type="InterPro" id="IPR010945">
    <property type="entry name" value="Malate_DH_type2"/>
</dbReference>
<comment type="catalytic activity">
    <reaction evidence="7">
        <text>(S)-malate + NAD(+) = oxaloacetate + NADH + H(+)</text>
        <dbReference type="Rhea" id="RHEA:21432"/>
        <dbReference type="ChEBI" id="CHEBI:15378"/>
        <dbReference type="ChEBI" id="CHEBI:15589"/>
        <dbReference type="ChEBI" id="CHEBI:16452"/>
        <dbReference type="ChEBI" id="CHEBI:57540"/>
        <dbReference type="ChEBI" id="CHEBI:57945"/>
        <dbReference type="EC" id="1.1.1.37"/>
    </reaction>
</comment>
<keyword evidence="4 7" id="KW-0816">Tricarboxylic acid cycle</keyword>
<comment type="similarity">
    <text evidence="2 7">Belongs to the LDH/MDH superfamily. MDH type 2 family.</text>
</comment>
<dbReference type="FunFam" id="3.40.50.720:FF:000010">
    <property type="entry name" value="Malate dehydrogenase"/>
    <property type="match status" value="1"/>
</dbReference>
<dbReference type="Pfam" id="PF02866">
    <property type="entry name" value="Ldh_1_C"/>
    <property type="match status" value="1"/>
</dbReference>
<evidence type="ECO:0000256" key="9">
    <source>
        <dbReference type="PIRSR" id="PIRSR000102-2"/>
    </source>
</evidence>
<feature type="binding site" evidence="7 9">
    <location>
        <position position="165"/>
    </location>
    <ligand>
        <name>substrate</name>
    </ligand>
</feature>
<evidence type="ECO:0000256" key="6">
    <source>
        <dbReference type="ARBA" id="ARBA00023027"/>
    </source>
</evidence>
<organism evidence="13 14">
    <name type="scientific">Brachymonas denitrificans DSM 15123</name>
    <dbReference type="NCBI Taxonomy" id="1121117"/>
    <lineage>
        <taxon>Bacteria</taxon>
        <taxon>Pseudomonadati</taxon>
        <taxon>Pseudomonadota</taxon>
        <taxon>Betaproteobacteria</taxon>
        <taxon>Burkholderiales</taxon>
        <taxon>Comamonadaceae</taxon>
        <taxon>Brachymonas</taxon>
    </lineage>
</organism>
<dbReference type="EC" id="1.1.1.37" evidence="3 7"/>
<feature type="binding site" evidence="7 10">
    <location>
        <begin position="132"/>
        <end position="134"/>
    </location>
    <ligand>
        <name>NAD(+)</name>
        <dbReference type="ChEBI" id="CHEBI:57540"/>
    </ligand>
</feature>
<dbReference type="EMBL" id="FOCW01000001">
    <property type="protein sequence ID" value="SEN17801.1"/>
    <property type="molecule type" value="Genomic_DNA"/>
</dbReference>
<dbReference type="GO" id="GO:0006099">
    <property type="term" value="P:tricarboxylic acid cycle"/>
    <property type="evidence" value="ECO:0007669"/>
    <property type="project" value="UniProtKB-UniRule"/>
</dbReference>
<proteinExistence type="inferred from homology"/>
<dbReference type="OrthoDB" id="9802969at2"/>
<evidence type="ECO:0000256" key="4">
    <source>
        <dbReference type="ARBA" id="ARBA00022532"/>
    </source>
</evidence>
<comment type="function">
    <text evidence="1 7">Catalyzes the reversible oxidation of malate to oxaloacetate.</text>
</comment>
<keyword evidence="5 7" id="KW-0560">Oxidoreductase</keyword>
<evidence type="ECO:0000256" key="10">
    <source>
        <dbReference type="PIRSR" id="PIRSR000102-3"/>
    </source>
</evidence>
<dbReference type="InterPro" id="IPR001236">
    <property type="entry name" value="Lactate/malate_DH_N"/>
</dbReference>
<keyword evidence="14" id="KW-1185">Reference proteome</keyword>
<evidence type="ECO:0000256" key="8">
    <source>
        <dbReference type="PIRSR" id="PIRSR000102-1"/>
    </source>
</evidence>
<dbReference type="CDD" id="cd01338">
    <property type="entry name" value="MDH_chloroplast-like"/>
    <property type="match status" value="1"/>
</dbReference>
<dbReference type="AlphaFoldDB" id="A0A1H8EE02"/>
<dbReference type="Pfam" id="PF00056">
    <property type="entry name" value="Ldh_1_N"/>
    <property type="match status" value="1"/>
</dbReference>
<evidence type="ECO:0000256" key="7">
    <source>
        <dbReference type="HAMAP-Rule" id="MF_01517"/>
    </source>
</evidence>
<dbReference type="PIRSF" id="PIRSF000102">
    <property type="entry name" value="Lac_mal_DH"/>
    <property type="match status" value="1"/>
</dbReference>
<dbReference type="FunFam" id="3.90.110.10:FF:000002">
    <property type="entry name" value="Malate dehydrogenase"/>
    <property type="match status" value="1"/>
</dbReference>
<feature type="binding site" evidence="7">
    <location>
        <position position="115"/>
    </location>
    <ligand>
        <name>NAD(+)</name>
        <dbReference type="ChEBI" id="CHEBI:57540"/>
    </ligand>
</feature>
<evidence type="ECO:0000256" key="5">
    <source>
        <dbReference type="ARBA" id="ARBA00023002"/>
    </source>
</evidence>
<dbReference type="GO" id="GO:0030060">
    <property type="term" value="F:L-malate dehydrogenase (NAD+) activity"/>
    <property type="evidence" value="ECO:0007669"/>
    <property type="project" value="UniProtKB-UniRule"/>
</dbReference>
<keyword evidence="6 7" id="KW-0520">NAD</keyword>
<accession>A0A1H8EE02</accession>
<dbReference type="NCBIfam" id="NF003916">
    <property type="entry name" value="PRK05442.1"/>
    <property type="match status" value="1"/>
</dbReference>
<dbReference type="InterPro" id="IPR001557">
    <property type="entry name" value="L-lactate/malate_DH"/>
</dbReference>
<feature type="binding site" evidence="7 10">
    <location>
        <position position="108"/>
    </location>
    <ligand>
        <name>NAD(+)</name>
        <dbReference type="ChEBI" id="CHEBI:57540"/>
    </ligand>
</feature>
<feature type="binding site" evidence="7 10">
    <location>
        <begin position="12"/>
        <end position="18"/>
    </location>
    <ligand>
        <name>NAD(+)</name>
        <dbReference type="ChEBI" id="CHEBI:57540"/>
    </ligand>
</feature>
<evidence type="ECO:0000256" key="2">
    <source>
        <dbReference type="ARBA" id="ARBA00009613"/>
    </source>
</evidence>
<feature type="binding site" evidence="7 9">
    <location>
        <position position="101"/>
    </location>
    <ligand>
        <name>substrate</name>
    </ligand>
</feature>
<dbReference type="RefSeq" id="WP_091813787.1">
    <property type="nucleotide sequence ID" value="NZ_FOCW01000001.1"/>
</dbReference>
<sequence>MSKTPVRVAVTGAAGQIGYALLFRIASGEMLGKDQPVILQLLEIPDEKAQNALKGVMMELQDCAFPLLAGMEAHSDPMTAFKDAQYVLLVGARPRGPGMERADLLAANAQIFTAQGKALNAVADRNVKVLVVGNPANTNAYIAMKSAPDLPAKNFTAMLRLDHNRAASQIAEKTGKPVSAIEKLAVWGNHSPTMYADYRFATIDGQSVKDMINDEEWNRNTFLPTVGKRGAAIIEARGLSSAASAANAAIDHMRDWALGTNGKWVTMGIPSKGWYGIPEGVMFGFPVTCENGEYTVVEGLPIDEFSQQCINKTLDELKGEEDGVKHLL</sequence>
<dbReference type="InterPro" id="IPR022383">
    <property type="entry name" value="Lactate/malate_DH_C"/>
</dbReference>
<dbReference type="STRING" id="1121117.SAMN02745977_00657"/>
<dbReference type="SUPFAM" id="SSF51735">
    <property type="entry name" value="NAD(P)-binding Rossmann-fold domains"/>
    <property type="match status" value="1"/>
</dbReference>
<protein>
    <recommendedName>
        <fullName evidence="3 7">Malate dehydrogenase</fullName>
        <ecNumber evidence="3 7">1.1.1.37</ecNumber>
    </recommendedName>
</protein>
<dbReference type="Gene3D" id="3.40.50.720">
    <property type="entry name" value="NAD(P)-binding Rossmann-like Domain"/>
    <property type="match status" value="1"/>
</dbReference>
<reference evidence="13 14" key="1">
    <citation type="submission" date="2016-10" db="EMBL/GenBank/DDBJ databases">
        <authorList>
            <person name="de Groot N.N."/>
        </authorList>
    </citation>
    <scope>NUCLEOTIDE SEQUENCE [LARGE SCALE GENOMIC DNA]</scope>
    <source>
        <strain evidence="13 14">DSM 15123</strain>
    </source>
</reference>
<name>A0A1H8EE02_9BURK</name>
<evidence type="ECO:0000313" key="13">
    <source>
        <dbReference type="EMBL" id="SEN17801.1"/>
    </source>
</evidence>
<evidence type="ECO:0000259" key="11">
    <source>
        <dbReference type="Pfam" id="PF00056"/>
    </source>
</evidence>
<evidence type="ECO:0000313" key="14">
    <source>
        <dbReference type="Proteomes" id="UP000199531"/>
    </source>
</evidence>
<feature type="domain" description="Lactate/malate dehydrogenase N-terminal" evidence="11">
    <location>
        <begin position="6"/>
        <end position="155"/>
    </location>
</feature>
<evidence type="ECO:0000256" key="3">
    <source>
        <dbReference type="ARBA" id="ARBA00012995"/>
    </source>
</evidence>
<dbReference type="InterPro" id="IPR015955">
    <property type="entry name" value="Lactate_DH/Glyco_Ohase_4_C"/>
</dbReference>
<feature type="binding site" evidence="7 9">
    <location>
        <position position="95"/>
    </location>
    <ligand>
        <name>substrate</name>
    </ligand>
</feature>
<dbReference type="NCBIfam" id="TIGR01759">
    <property type="entry name" value="MalateDH-SF1"/>
    <property type="match status" value="1"/>
</dbReference>
<dbReference type="PANTHER" id="PTHR23382">
    <property type="entry name" value="MALATE DEHYDROGENASE"/>
    <property type="match status" value="1"/>
</dbReference>
<evidence type="ECO:0000259" key="12">
    <source>
        <dbReference type="Pfam" id="PF02866"/>
    </source>
</evidence>
<dbReference type="SUPFAM" id="SSF56327">
    <property type="entry name" value="LDH C-terminal domain-like"/>
    <property type="match status" value="1"/>
</dbReference>